<comment type="caution">
    <text evidence="2">The sequence shown here is derived from an EMBL/GenBank/DDBJ whole genome shotgun (WGS) entry which is preliminary data.</text>
</comment>
<protein>
    <submittedName>
        <fullName evidence="2">DUF1016 domain-containing protein</fullName>
    </submittedName>
</protein>
<proteinExistence type="predicted"/>
<reference evidence="2 3" key="1">
    <citation type="submission" date="2020-02" db="EMBL/GenBank/DDBJ databases">
        <title>Out from the shadows clarifying the taxonomy of the family Cryomorphaceae and related taxa by utilizing the GTDB taxonomic framework.</title>
        <authorList>
            <person name="Bowman J.P."/>
        </authorList>
    </citation>
    <scope>NUCLEOTIDE SEQUENCE [LARGE SCALE GENOMIC DNA]</scope>
    <source>
        <strain evidence="2 3">QSSC 1-22</strain>
    </source>
</reference>
<dbReference type="Gene3D" id="3.40.1350.10">
    <property type="match status" value="1"/>
</dbReference>
<dbReference type="PANTHER" id="PTHR30547">
    <property type="entry name" value="UNCHARACTERIZED PROTEIN YHCG-RELATED"/>
    <property type="match status" value="1"/>
</dbReference>
<dbReference type="InterPro" id="IPR009362">
    <property type="entry name" value="YhcG_C"/>
</dbReference>
<organism evidence="2 3">
    <name type="scientific">Cryomorpha ignava</name>
    <dbReference type="NCBI Taxonomy" id="101383"/>
    <lineage>
        <taxon>Bacteria</taxon>
        <taxon>Pseudomonadati</taxon>
        <taxon>Bacteroidota</taxon>
        <taxon>Flavobacteriia</taxon>
        <taxon>Flavobacteriales</taxon>
        <taxon>Cryomorphaceae</taxon>
        <taxon>Cryomorpha</taxon>
    </lineage>
</organism>
<dbReference type="Pfam" id="PF17761">
    <property type="entry name" value="DUF1016_N"/>
    <property type="match status" value="1"/>
</dbReference>
<dbReference type="InterPro" id="IPR041527">
    <property type="entry name" value="YhcG_N"/>
</dbReference>
<dbReference type="PANTHER" id="PTHR30547:SF0">
    <property type="entry name" value="BLR8175 PROTEIN"/>
    <property type="match status" value="1"/>
</dbReference>
<dbReference type="GO" id="GO:0003676">
    <property type="term" value="F:nucleic acid binding"/>
    <property type="evidence" value="ECO:0007669"/>
    <property type="project" value="InterPro"/>
</dbReference>
<keyword evidence="3" id="KW-1185">Reference proteome</keyword>
<feature type="domain" description="PH" evidence="1">
    <location>
        <begin position="1"/>
        <end position="23"/>
    </location>
</feature>
<evidence type="ECO:0000313" key="3">
    <source>
        <dbReference type="Proteomes" id="UP000486602"/>
    </source>
</evidence>
<dbReference type="InterPro" id="IPR053148">
    <property type="entry name" value="PD-DEXK-like_domain"/>
</dbReference>
<evidence type="ECO:0000313" key="2">
    <source>
        <dbReference type="EMBL" id="NEN22825.1"/>
    </source>
</evidence>
<dbReference type="AlphaFoldDB" id="A0A7K3WPY4"/>
<dbReference type="InterPro" id="IPR011856">
    <property type="entry name" value="tRNA_endonuc-like_dom_sf"/>
</dbReference>
<dbReference type="Proteomes" id="UP000486602">
    <property type="component" value="Unassembled WGS sequence"/>
</dbReference>
<evidence type="ECO:0000259" key="1">
    <source>
        <dbReference type="PROSITE" id="PS50003"/>
    </source>
</evidence>
<dbReference type="PROSITE" id="PS50003">
    <property type="entry name" value="PH_DOMAIN"/>
    <property type="match status" value="1"/>
</dbReference>
<dbReference type="EMBL" id="JAAGVY010000005">
    <property type="protein sequence ID" value="NEN22825.1"/>
    <property type="molecule type" value="Genomic_DNA"/>
</dbReference>
<gene>
    <name evidence="2" type="ORF">G3O08_04835</name>
</gene>
<dbReference type="InterPro" id="IPR001849">
    <property type="entry name" value="PH_domain"/>
</dbReference>
<sequence length="345" mass="39350">MELQSTNNPEYISWIKELKSKIQSSQLKAAVSVNRELLSLYWDLGKSISSKILKSNWGSSVVEQLSKDLKKEFPNQKGFSRSNLFSMKQWFEFYSASNSEITKIQQLVGQIPWGHNLAIITKSNTVEEALFYCNKTIENNWSRAMLMNQISSDFYHRQGKAITNFNNTLPEHHSGLATETLKDPYKLDFLDLQEKILEKDIEGQLVKHITSFLLELGAGFSFVGQQVPVKIDKQDFYIDLLFYHIKLKCHVVIELKAIEFKAEFAGKMNLYLSAVDDTLKNESDNPTIGLLLCQSKSEIIAEYALRGMTQPIGIAEYELSKAIPKDLKSNLPTIESIEKELASKF</sequence>
<dbReference type="Pfam" id="PF06250">
    <property type="entry name" value="YhcG_C"/>
    <property type="match status" value="1"/>
</dbReference>
<dbReference type="RefSeq" id="WP_163283545.1">
    <property type="nucleotide sequence ID" value="NZ_JAAGVY010000005.1"/>
</dbReference>
<name>A0A7K3WPY4_9FLAO</name>
<accession>A0A7K3WPY4</accession>